<dbReference type="InterPro" id="IPR035892">
    <property type="entry name" value="C2_domain_sf"/>
</dbReference>
<protein>
    <submittedName>
        <fullName evidence="5">Inositol polyphosphate-4-phosphatase type I A</fullName>
    </submittedName>
</protein>
<evidence type="ECO:0000313" key="5">
    <source>
        <dbReference type="EMBL" id="CAI8032218.1"/>
    </source>
</evidence>
<dbReference type="AlphaFoldDB" id="A0AA35SLU8"/>
<proteinExistence type="predicted"/>
<evidence type="ECO:0000256" key="2">
    <source>
        <dbReference type="ARBA" id="ARBA00023098"/>
    </source>
</evidence>
<organism evidence="5 6">
    <name type="scientific">Geodia barretti</name>
    <name type="common">Barrett's horny sponge</name>
    <dbReference type="NCBI Taxonomy" id="519541"/>
    <lineage>
        <taxon>Eukaryota</taxon>
        <taxon>Metazoa</taxon>
        <taxon>Porifera</taxon>
        <taxon>Demospongiae</taxon>
        <taxon>Heteroscleromorpha</taxon>
        <taxon>Tetractinellida</taxon>
        <taxon>Astrophorina</taxon>
        <taxon>Geodiidae</taxon>
        <taxon>Geodia</taxon>
    </lineage>
</organism>
<dbReference type="Pfam" id="PF00169">
    <property type="entry name" value="PH"/>
    <property type="match status" value="1"/>
</dbReference>
<dbReference type="Gene3D" id="2.60.40.150">
    <property type="entry name" value="C2 domain"/>
    <property type="match status" value="1"/>
</dbReference>
<evidence type="ECO:0000259" key="4">
    <source>
        <dbReference type="PROSITE" id="PS50003"/>
    </source>
</evidence>
<dbReference type="PROSITE" id="PS50003">
    <property type="entry name" value="PH_DOMAIN"/>
    <property type="match status" value="1"/>
</dbReference>
<keyword evidence="6" id="KW-1185">Reference proteome</keyword>
<dbReference type="SUPFAM" id="SSF50729">
    <property type="entry name" value="PH domain-like"/>
    <property type="match status" value="1"/>
</dbReference>
<dbReference type="GO" id="GO:0005737">
    <property type="term" value="C:cytoplasm"/>
    <property type="evidence" value="ECO:0007669"/>
    <property type="project" value="TreeGrafter"/>
</dbReference>
<dbReference type="InterPro" id="IPR001849">
    <property type="entry name" value="PH_domain"/>
</dbReference>
<sequence>MRFNTKELAYYASTRFGKADKEGALWMKEYEGLIKKKETYTQRWFLLTGNLLFYCREEHPDSMVVGLIIVEKCRVEVESTEGNRNGFRLMFDEDGVGYSFVANSAREQDEWRTAIATTSYEYLRMAFSELRGQLMHLTGKDPLVEDHPLGTLPITTVPALPTTAPAFEGKAVFELSLACSSLVGSLHDSVPNSLIVTSCMRPPQAYWIRYAQTEVVEHNCDPQFYTTVVFYAGSVSLHTRIKFEVFDKHESKMCPIGQATCTVLDIIKAPDTCCRLEVKFDDVTCGYLHIRAWKSEVNGGESGLELSAGSQVTKSPTPDLLSEEDVADGGGGASEPGSEFMSPAKFSFSAPMDNIVVRSYLFPVINSSDEKLKVTEVMGEGRYSFSIPMQLLELFIEEETRALQQYASLEGLRQEWEIGRQEVALVHSEMISQYKENCSGLQAQLEAGVTFKKSTAKGMPELDFVPVNLHIQQMKVGRGEEEKERVVYTCVTAGCPTAYSHKFKQGGLAKLRSTTPLANIGSTNPSTVTKTQRGQALLGQIEVVLGDLQKEVDSIRSAARGRVLTSVHTSTRALAENVHKLKSLCNINLIHDSLRDLAGAVEPEFKLSETNVVALCRRVEEHVVSVEAVVSSLTPSNIERWCELLEKPLVDFLSALTTTTTIFRKAVIFLFLRESYSLLQERVPLGLKSYLHRHDIVFSQAVTVTITSFVFKLLQSFAVPSFLTQLHKVGFLLHWESLLSTHGDEQGMLEDFIVAIADINQLTFKLCLAETLQDFPQVSGSRYKMCVEVPVQKTMFRLLPAPLQNGAEISVSAILFTQGINEQQTIADRFGDSTLQDQINIRSLTELTSYCSRYRECLGNSSTTLVQKSLRSFQLLEQLRIHVHSRKSKKVEILALSQEICRTVDGGRVTSCKSAKDRTAMGVTLEQTQILVKEMKMAPSEYQHCLDTMRSYGTRIRNAEKNIGARQYAFNALQVLTLPIPYRPPENTYKKKQQLQT</sequence>
<comment type="caution">
    <text evidence="5">The sequence shown here is derived from an EMBL/GenBank/DDBJ whole genome shotgun (WGS) entry which is preliminary data.</text>
</comment>
<keyword evidence="1" id="KW-0378">Hydrolase</keyword>
<dbReference type="Gene3D" id="2.30.29.30">
    <property type="entry name" value="Pleckstrin-homology domain (PH domain)/Phosphotyrosine-binding domain (PTB)"/>
    <property type="match status" value="1"/>
</dbReference>
<dbReference type="PANTHER" id="PTHR12187:SF11">
    <property type="entry name" value="PHOSPHATIDYLINOSITOL-3,4-BISPHOSPHATE 4-PHOSPHATASE"/>
    <property type="match status" value="1"/>
</dbReference>
<dbReference type="Proteomes" id="UP001174909">
    <property type="component" value="Unassembled WGS sequence"/>
</dbReference>
<gene>
    <name evidence="5" type="ORF">GBAR_LOCUS18237</name>
</gene>
<reference evidence="5" key="1">
    <citation type="submission" date="2023-03" db="EMBL/GenBank/DDBJ databases">
        <authorList>
            <person name="Steffen K."/>
            <person name="Cardenas P."/>
        </authorList>
    </citation>
    <scope>NUCLEOTIDE SEQUENCE</scope>
</reference>
<dbReference type="GO" id="GO:0016316">
    <property type="term" value="F:phosphatidylinositol-3,4-bisphosphate 4-phosphatase activity"/>
    <property type="evidence" value="ECO:0007669"/>
    <property type="project" value="InterPro"/>
</dbReference>
<dbReference type="SUPFAM" id="SSF49562">
    <property type="entry name" value="C2 domain (Calcium/lipid-binding domain, CaLB)"/>
    <property type="match status" value="1"/>
</dbReference>
<evidence type="ECO:0000256" key="1">
    <source>
        <dbReference type="ARBA" id="ARBA00022801"/>
    </source>
</evidence>
<accession>A0AA35SLU8</accession>
<keyword evidence="2" id="KW-0443">Lipid metabolism</keyword>
<feature type="domain" description="PH" evidence="4">
    <location>
        <begin position="18"/>
        <end position="120"/>
    </location>
</feature>
<dbReference type="EMBL" id="CASHTH010002589">
    <property type="protein sequence ID" value="CAI8032218.1"/>
    <property type="molecule type" value="Genomic_DNA"/>
</dbReference>
<dbReference type="PANTHER" id="PTHR12187">
    <property type="entry name" value="AGAP000124-PA"/>
    <property type="match status" value="1"/>
</dbReference>
<dbReference type="InterPro" id="IPR039034">
    <property type="entry name" value="INPP4"/>
</dbReference>
<evidence type="ECO:0000313" key="6">
    <source>
        <dbReference type="Proteomes" id="UP001174909"/>
    </source>
</evidence>
<name>A0AA35SLU8_GEOBA</name>
<feature type="region of interest" description="Disordered" evidence="3">
    <location>
        <begin position="304"/>
        <end position="338"/>
    </location>
</feature>
<dbReference type="SMART" id="SM00233">
    <property type="entry name" value="PH"/>
    <property type="match status" value="1"/>
</dbReference>
<dbReference type="InterPro" id="IPR011993">
    <property type="entry name" value="PH-like_dom_sf"/>
</dbReference>
<evidence type="ECO:0000256" key="3">
    <source>
        <dbReference type="SAM" id="MobiDB-lite"/>
    </source>
</evidence>